<sequence>MVVSVGELRTYISSIEDWVHCWQAGQVEDPDDVVGSLPGLAEKLQAASQRLQDCQPLPAAGRKSTSSTSNVIAQAERVSTFADFQLSAKVSRIFTNNITAIFNDTAPDVSLATEQWKQKTRITSKRCTQIRRLSPEGIIVWAVSFPQYKWAAGTMPSVVFEELLGAMRFLDYRAWPDALHTILENMAQQSQLRGSADFSEFLENAWISRQRLVLRSMPASYDNPDEGQRGTKAPLEKGRHADMGAAEIKHMFSSGPRNNVYDLPQDIRQAIMASNHWRWERAQDLITTGCISTLFPKDETSDVSLTFWCGHNEGYRLNDLLGVKPVWSTPPI</sequence>
<protein>
    <submittedName>
        <fullName evidence="1">Uncharacterized protein</fullName>
    </submittedName>
</protein>
<gene>
    <name evidence="1" type="ORF">CNYM01_08416</name>
</gene>
<name>A0A135UTG8_9PEZI</name>
<organism evidence="1 2">
    <name type="scientific">Colletotrichum nymphaeae SA-01</name>
    <dbReference type="NCBI Taxonomy" id="1460502"/>
    <lineage>
        <taxon>Eukaryota</taxon>
        <taxon>Fungi</taxon>
        <taxon>Dikarya</taxon>
        <taxon>Ascomycota</taxon>
        <taxon>Pezizomycotina</taxon>
        <taxon>Sordariomycetes</taxon>
        <taxon>Hypocreomycetidae</taxon>
        <taxon>Glomerellales</taxon>
        <taxon>Glomerellaceae</taxon>
        <taxon>Colletotrichum</taxon>
        <taxon>Colletotrichum acutatum species complex</taxon>
    </lineage>
</organism>
<dbReference type="Proteomes" id="UP000070054">
    <property type="component" value="Unassembled WGS sequence"/>
</dbReference>
<dbReference type="EMBL" id="JEMN01000167">
    <property type="protein sequence ID" value="KXH63657.1"/>
    <property type="molecule type" value="Genomic_DNA"/>
</dbReference>
<accession>A0A135UTG8</accession>
<reference evidence="1 2" key="1">
    <citation type="submission" date="2014-02" db="EMBL/GenBank/DDBJ databases">
        <title>The genome sequence of Colletotrichum nymphaeae SA-01.</title>
        <authorList>
            <person name="Baroncelli R."/>
            <person name="Thon M.R."/>
        </authorList>
    </citation>
    <scope>NUCLEOTIDE SEQUENCE [LARGE SCALE GENOMIC DNA]</scope>
    <source>
        <strain evidence="1 2">SA-01</strain>
    </source>
</reference>
<proteinExistence type="predicted"/>
<evidence type="ECO:0000313" key="1">
    <source>
        <dbReference type="EMBL" id="KXH63657.1"/>
    </source>
</evidence>
<comment type="caution">
    <text evidence="1">The sequence shown here is derived from an EMBL/GenBank/DDBJ whole genome shotgun (WGS) entry which is preliminary data.</text>
</comment>
<dbReference type="AlphaFoldDB" id="A0A135UTG8"/>
<evidence type="ECO:0000313" key="2">
    <source>
        <dbReference type="Proteomes" id="UP000070054"/>
    </source>
</evidence>
<keyword evidence="2" id="KW-1185">Reference proteome</keyword>